<evidence type="ECO:0000256" key="5">
    <source>
        <dbReference type="SAM" id="Phobius"/>
    </source>
</evidence>
<evidence type="ECO:0000256" key="4">
    <source>
        <dbReference type="ARBA" id="ARBA00023136"/>
    </source>
</evidence>
<protein>
    <submittedName>
        <fullName evidence="8">Aste57867_5232 protein</fullName>
    </submittedName>
</protein>
<name>A0A485KEE0_9STRA</name>
<dbReference type="Proteomes" id="UP000332933">
    <property type="component" value="Unassembled WGS sequence"/>
</dbReference>
<keyword evidence="3 5" id="KW-1133">Transmembrane helix</keyword>
<gene>
    <name evidence="8" type="primary">Aste57867_5232</name>
    <name evidence="7" type="ORF">As57867_005219</name>
    <name evidence="8" type="ORF">ASTE57867_5232</name>
</gene>
<dbReference type="AlphaFoldDB" id="A0A485KEE0"/>
<dbReference type="Pfam" id="PF01284">
    <property type="entry name" value="MARVEL"/>
    <property type="match status" value="1"/>
</dbReference>
<dbReference type="OrthoDB" id="10565349at2759"/>
<dbReference type="InterPro" id="IPR008253">
    <property type="entry name" value="Marvel"/>
</dbReference>
<evidence type="ECO:0000256" key="2">
    <source>
        <dbReference type="ARBA" id="ARBA00022692"/>
    </source>
</evidence>
<proteinExistence type="predicted"/>
<dbReference type="GO" id="GO:0016020">
    <property type="term" value="C:membrane"/>
    <property type="evidence" value="ECO:0007669"/>
    <property type="project" value="UniProtKB-SubCell"/>
</dbReference>
<dbReference type="PANTHER" id="PTHR28165">
    <property type="entry name" value="NON-CLASSICAL EXPORT PROTEIN 2-RELATED"/>
    <property type="match status" value="1"/>
</dbReference>
<keyword evidence="4 5" id="KW-0472">Membrane</keyword>
<reference evidence="7" key="2">
    <citation type="submission" date="2019-06" db="EMBL/GenBank/DDBJ databases">
        <title>Genomics analysis of Aphanomyces spp. identifies a new class of oomycete effector associated with host adaptation.</title>
        <authorList>
            <person name="Gaulin E."/>
        </authorList>
    </citation>
    <scope>NUCLEOTIDE SEQUENCE</scope>
    <source>
        <strain evidence="7">CBS 578.67</strain>
    </source>
</reference>
<feature type="transmembrane region" description="Helical" evidence="5">
    <location>
        <begin position="46"/>
        <end position="68"/>
    </location>
</feature>
<keyword evidence="9" id="KW-1185">Reference proteome</keyword>
<comment type="subcellular location">
    <subcellularLocation>
        <location evidence="1">Membrane</location>
        <topology evidence="1">Multi-pass membrane protein</topology>
    </subcellularLocation>
</comment>
<dbReference type="EMBL" id="CAADRA010001579">
    <property type="protein sequence ID" value="VFT82305.1"/>
    <property type="molecule type" value="Genomic_DNA"/>
</dbReference>
<reference evidence="8 9" key="1">
    <citation type="submission" date="2019-03" db="EMBL/GenBank/DDBJ databases">
        <authorList>
            <person name="Gaulin E."/>
            <person name="Dumas B."/>
        </authorList>
    </citation>
    <scope>NUCLEOTIDE SEQUENCE [LARGE SCALE GENOMIC DNA]</scope>
    <source>
        <strain evidence="8">CBS 568.67</strain>
    </source>
</reference>
<evidence type="ECO:0000313" key="7">
    <source>
        <dbReference type="EMBL" id="KAF0711538.1"/>
    </source>
</evidence>
<feature type="transmembrane region" description="Helical" evidence="5">
    <location>
        <begin position="80"/>
        <end position="102"/>
    </location>
</feature>
<evidence type="ECO:0000256" key="1">
    <source>
        <dbReference type="ARBA" id="ARBA00004141"/>
    </source>
</evidence>
<organism evidence="8 9">
    <name type="scientific">Aphanomyces stellatus</name>
    <dbReference type="NCBI Taxonomy" id="120398"/>
    <lineage>
        <taxon>Eukaryota</taxon>
        <taxon>Sar</taxon>
        <taxon>Stramenopiles</taxon>
        <taxon>Oomycota</taxon>
        <taxon>Saprolegniomycetes</taxon>
        <taxon>Saprolegniales</taxon>
        <taxon>Verrucalvaceae</taxon>
        <taxon>Aphanomyces</taxon>
    </lineage>
</organism>
<accession>A0A485KEE0</accession>
<evidence type="ECO:0000313" key="9">
    <source>
        <dbReference type="Proteomes" id="UP000332933"/>
    </source>
</evidence>
<dbReference type="PANTHER" id="PTHR28165:SF1">
    <property type="entry name" value="NON-CLASSICAL EXPORT PROTEIN 2-RELATED"/>
    <property type="match status" value="1"/>
</dbReference>
<dbReference type="EMBL" id="VJMH01001578">
    <property type="protein sequence ID" value="KAF0711538.1"/>
    <property type="molecule type" value="Genomic_DNA"/>
</dbReference>
<evidence type="ECO:0000259" key="6">
    <source>
        <dbReference type="Pfam" id="PF01284"/>
    </source>
</evidence>
<feature type="domain" description="MARVEL" evidence="6">
    <location>
        <begin position="9"/>
        <end position="141"/>
    </location>
</feature>
<sequence length="182" mass="18925">MTKTSYVPLLRVLQFAVSLVAMVALSGVFQPVTIRGQPAPILETSYAINVAVMLASVAMIYSGLLFAISHRCSRVRVGSGSTVELLADIGIALLLLLAGLVLADSDDLKHCHESINVRCDRFVAAIALTLVASLLFGATVAVVVIEGGASETPEESAVATPVACTTPKDTRFGSAALPTKTV</sequence>
<evidence type="ECO:0000256" key="3">
    <source>
        <dbReference type="ARBA" id="ARBA00022989"/>
    </source>
</evidence>
<feature type="transmembrane region" description="Helical" evidence="5">
    <location>
        <begin position="12"/>
        <end position="34"/>
    </location>
</feature>
<feature type="transmembrane region" description="Helical" evidence="5">
    <location>
        <begin position="122"/>
        <end position="145"/>
    </location>
</feature>
<dbReference type="InterPro" id="IPR052649">
    <property type="entry name" value="NCE102-like"/>
</dbReference>
<keyword evidence="2 5" id="KW-0812">Transmembrane</keyword>
<evidence type="ECO:0000313" key="8">
    <source>
        <dbReference type="EMBL" id="VFT82305.1"/>
    </source>
</evidence>